<keyword evidence="1" id="KW-0802">TPR repeat</keyword>
<organism evidence="3 4">
    <name type="scientific">Candidatus Shapirobacteria bacterium CG09_land_8_20_14_0_10_38_17</name>
    <dbReference type="NCBI Taxonomy" id="1974884"/>
    <lineage>
        <taxon>Bacteria</taxon>
        <taxon>Candidatus Shapironibacteriota</taxon>
    </lineage>
</organism>
<sequence>MYPSHPKLTIIIAAVFALGIILSITLVLTLPKSEQPVITPLSKQRAQNQSPQTSPIAQNPSYYINTAQQFLVHAEERSQNQNQNETNKKEILVLVQSALDTINNGISIYPRDDRLFAQRAKIYQGIISFSPKAIEAAISDLEQARQLSPQNPVYPKTQSQLFAQKGDFQSAAYYTRIVYEIEPTNLENLANLGKIQVKAGQINNALQSYQKLLSLLPQENPQYQPLQEEIKALKTLLAKADTETNSTLQIVNENPPEIKEPSSIELLPQEQASLSQNLIIAAPKEENSQSQNSQIDLNAVAGEATLPANKEEIKIINNNIDNQKQIYIAPKGDIQNRILYVKTKNAESEEKYFVVALNKPFNQDIQFTWWIIR</sequence>
<dbReference type="PROSITE" id="PS50005">
    <property type="entry name" value="TPR"/>
    <property type="match status" value="1"/>
</dbReference>
<accession>A0A2H0WR11</accession>
<keyword evidence="2" id="KW-0812">Transmembrane</keyword>
<evidence type="ECO:0000313" key="3">
    <source>
        <dbReference type="EMBL" id="PIS15067.1"/>
    </source>
</evidence>
<dbReference type="Proteomes" id="UP000231282">
    <property type="component" value="Unassembled WGS sequence"/>
</dbReference>
<dbReference type="EMBL" id="PEZH01000037">
    <property type="protein sequence ID" value="PIS15067.1"/>
    <property type="molecule type" value="Genomic_DNA"/>
</dbReference>
<evidence type="ECO:0000256" key="1">
    <source>
        <dbReference type="PROSITE-ProRule" id="PRU00339"/>
    </source>
</evidence>
<keyword evidence="2" id="KW-1133">Transmembrane helix</keyword>
<dbReference type="InterPro" id="IPR011990">
    <property type="entry name" value="TPR-like_helical_dom_sf"/>
</dbReference>
<evidence type="ECO:0000256" key="2">
    <source>
        <dbReference type="SAM" id="Phobius"/>
    </source>
</evidence>
<keyword evidence="2" id="KW-0472">Membrane</keyword>
<evidence type="ECO:0000313" key="4">
    <source>
        <dbReference type="Proteomes" id="UP000231282"/>
    </source>
</evidence>
<dbReference type="AlphaFoldDB" id="A0A2H0WR11"/>
<comment type="caution">
    <text evidence="3">The sequence shown here is derived from an EMBL/GenBank/DDBJ whole genome shotgun (WGS) entry which is preliminary data.</text>
</comment>
<dbReference type="InterPro" id="IPR019734">
    <property type="entry name" value="TPR_rpt"/>
</dbReference>
<reference evidence="4" key="1">
    <citation type="submission" date="2017-09" db="EMBL/GenBank/DDBJ databases">
        <title>Depth-based differentiation of microbial function through sediment-hosted aquifers and enrichment of novel symbionts in the deep terrestrial subsurface.</title>
        <authorList>
            <person name="Probst A.J."/>
            <person name="Ladd B."/>
            <person name="Jarett J.K."/>
            <person name="Geller-Mcgrath D.E."/>
            <person name="Sieber C.M.K."/>
            <person name="Emerson J.B."/>
            <person name="Anantharaman K."/>
            <person name="Thomas B.C."/>
            <person name="Malmstrom R."/>
            <person name="Stieglmeier M."/>
            <person name="Klingl A."/>
            <person name="Woyke T."/>
            <person name="Ryan C.M."/>
            <person name="Banfield J.F."/>
        </authorList>
    </citation>
    <scope>NUCLEOTIDE SEQUENCE [LARGE SCALE GENOMIC DNA]</scope>
</reference>
<feature type="transmembrane region" description="Helical" evidence="2">
    <location>
        <begin position="7"/>
        <end position="30"/>
    </location>
</feature>
<protein>
    <submittedName>
        <fullName evidence="3">Uncharacterized protein</fullName>
    </submittedName>
</protein>
<dbReference type="SUPFAM" id="SSF48452">
    <property type="entry name" value="TPR-like"/>
    <property type="match status" value="1"/>
</dbReference>
<dbReference type="Gene3D" id="1.25.40.10">
    <property type="entry name" value="Tetratricopeptide repeat domain"/>
    <property type="match status" value="1"/>
</dbReference>
<name>A0A2H0WR11_9BACT</name>
<proteinExistence type="predicted"/>
<gene>
    <name evidence="3" type="ORF">COT63_01890</name>
</gene>
<feature type="repeat" description="TPR" evidence="1">
    <location>
        <begin position="186"/>
        <end position="219"/>
    </location>
</feature>